<dbReference type="Pfam" id="PF01409">
    <property type="entry name" value="tRNA-synt_2d"/>
    <property type="match status" value="2"/>
</dbReference>
<dbReference type="Proteomes" id="UP000694556">
    <property type="component" value="Chromosome 2"/>
</dbReference>
<dbReference type="SUPFAM" id="SSF55681">
    <property type="entry name" value="Class II aaRS and biotin synthetases"/>
    <property type="match status" value="1"/>
</dbReference>
<evidence type="ECO:0000256" key="10">
    <source>
        <dbReference type="ARBA" id="ARBA00022990"/>
    </source>
</evidence>
<dbReference type="Gene3D" id="3.30.930.10">
    <property type="entry name" value="Bira Bifunctional Protein, Domain 2"/>
    <property type="match status" value="2"/>
</dbReference>
<evidence type="ECO:0000256" key="1">
    <source>
        <dbReference type="ARBA" id="ARBA00004305"/>
    </source>
</evidence>
<dbReference type="SUPFAM" id="SSF54991">
    <property type="entry name" value="Anticodon-binding domain of PheRS"/>
    <property type="match status" value="1"/>
</dbReference>
<keyword evidence="11" id="KW-0496">Mitochondrion</keyword>
<dbReference type="Ensembl" id="ENSCMMT00000010856.1">
    <property type="protein sequence ID" value="ENSCMMP00000009848.1"/>
    <property type="gene ID" value="ENSCMMG00000006224.1"/>
</dbReference>
<dbReference type="GO" id="GO:0000049">
    <property type="term" value="F:tRNA binding"/>
    <property type="evidence" value="ECO:0007669"/>
    <property type="project" value="InterPro"/>
</dbReference>
<evidence type="ECO:0000256" key="14">
    <source>
        <dbReference type="ARBA" id="ARBA00049255"/>
    </source>
</evidence>
<comment type="catalytic activity">
    <reaction evidence="14">
        <text>tRNA(Phe) + L-phenylalanine + ATP = L-phenylalanyl-tRNA(Phe) + AMP + diphosphate + H(+)</text>
        <dbReference type="Rhea" id="RHEA:19413"/>
        <dbReference type="Rhea" id="RHEA-COMP:9668"/>
        <dbReference type="Rhea" id="RHEA-COMP:9699"/>
        <dbReference type="ChEBI" id="CHEBI:15378"/>
        <dbReference type="ChEBI" id="CHEBI:30616"/>
        <dbReference type="ChEBI" id="CHEBI:33019"/>
        <dbReference type="ChEBI" id="CHEBI:58095"/>
        <dbReference type="ChEBI" id="CHEBI:78442"/>
        <dbReference type="ChEBI" id="CHEBI:78531"/>
        <dbReference type="ChEBI" id="CHEBI:456215"/>
        <dbReference type="EC" id="6.1.1.20"/>
    </reaction>
</comment>
<dbReference type="SMART" id="SM00896">
    <property type="entry name" value="FDX-ACB"/>
    <property type="match status" value="1"/>
</dbReference>
<dbReference type="FunFam" id="3.30.930.10:FF:000041">
    <property type="entry name" value="Phenylalanyl-tRNA synthetase 2, mitochondrial"/>
    <property type="match status" value="1"/>
</dbReference>
<proteinExistence type="inferred from homology"/>
<dbReference type="InterPro" id="IPR002319">
    <property type="entry name" value="Phenylalanyl-tRNA_Synthase"/>
</dbReference>
<reference evidence="18" key="3">
    <citation type="submission" date="2025-09" db="UniProtKB">
        <authorList>
            <consortium name="Ensembl"/>
        </authorList>
    </citation>
    <scope>IDENTIFICATION</scope>
</reference>
<dbReference type="PROSITE" id="PS51447">
    <property type="entry name" value="FDX_ACB"/>
    <property type="match status" value="1"/>
</dbReference>
<evidence type="ECO:0000256" key="5">
    <source>
        <dbReference type="ARBA" id="ARBA00022598"/>
    </source>
</evidence>
<dbReference type="FunFam" id="3.30.70.380:FF:000002">
    <property type="entry name" value="phenylalanine--tRNA ligase, mitochondrial"/>
    <property type="match status" value="1"/>
</dbReference>
<dbReference type="PANTHER" id="PTHR11538">
    <property type="entry name" value="PHENYLALANYL-TRNA SYNTHETASE"/>
    <property type="match status" value="1"/>
</dbReference>
<keyword evidence="8" id="KW-0648">Protein biosynthesis</keyword>
<sequence>MAFTTRSCLCGAMVGHSGLRQWQKQGKELCDRRWWAWQLHVCLQRFEMPLRGLPSKNPPQLPALSQSHRRPRAHNPLGCWCYLAVCGLQMPLVIREFAMAMLWKFMRVARYSKTALPPKVRGIPVHSRHFSSSKSVPSDFAASTTCLNTVELLGKSYPQDDYSNVTEKILSKVGKNLHNKKHHPLWLIKEQVKDHFYKQYTGRRGTPLFSVYDGLSPVVTVQQNFDSLLIPQNHASRKKEDNYYLNRDHMLRAHTSAHQWDLIHSGLDAFLAVGDVYRRDTIDNTHYPVFHQMEGVRLFSCHELFSNIKDGESFQLFEQGHRTAHKQECHTMEAVRLVEFNLKQVLTKLMTHIFGDAGAQDKIGWAFGLGLERLAMILYDIPDIRLFWSEDERFLKQFIVPHICQKIKFQPLSRYPPLINDISFWLPSETYSKNDFYELARTIGGDLIEKVVLLDEFTHPKTKKVSHCYRIVYRHPERTLTQNEVHRIHQAIEESAVRELGVEGRF</sequence>
<reference evidence="18" key="1">
    <citation type="submission" date="2018-09" db="EMBL/GenBank/DDBJ databases">
        <title>Common duck and Muscovy duck high density SNP chip.</title>
        <authorList>
            <person name="Vignal A."/>
            <person name="Thebault N."/>
            <person name="Warren W.C."/>
        </authorList>
    </citation>
    <scope>NUCLEOTIDE SEQUENCE [LARGE SCALE GENOMIC DNA]</scope>
</reference>
<reference evidence="18" key="2">
    <citation type="submission" date="2025-08" db="UniProtKB">
        <authorList>
            <consortium name="Ensembl"/>
        </authorList>
    </citation>
    <scope>IDENTIFICATION</scope>
</reference>
<dbReference type="AlphaFoldDB" id="A0A8C3BRW1"/>
<dbReference type="GO" id="GO:0004826">
    <property type="term" value="F:phenylalanine-tRNA ligase activity"/>
    <property type="evidence" value="ECO:0007669"/>
    <property type="project" value="UniProtKB-EC"/>
</dbReference>
<comment type="subcellular location">
    <subcellularLocation>
        <location evidence="1">Mitochondrion matrix</location>
    </subcellularLocation>
</comment>
<comment type="function">
    <text evidence="15">Is responsible for the charging of tRNA(Phe) with phenylalanine in mitochondrial translation. To a lesser extent, also catalyzes direct attachment of m-Tyr (an oxidized version of Phe) to tRNA(Phe), thereby opening the way for delivery of the misacylated tRNA to the ribosome and incorporation of ROS-damaged amino acid into proteins.</text>
</comment>
<evidence type="ECO:0000256" key="4">
    <source>
        <dbReference type="ARBA" id="ARBA00012814"/>
    </source>
</evidence>
<dbReference type="InterPro" id="IPR045864">
    <property type="entry name" value="aa-tRNA-synth_II/BPL/LPL"/>
</dbReference>
<dbReference type="Pfam" id="PF03147">
    <property type="entry name" value="FDX-ACB"/>
    <property type="match status" value="1"/>
</dbReference>
<organism evidence="18 19">
    <name type="scientific">Cairina moschata</name>
    <name type="common">Muscovy duck</name>
    <dbReference type="NCBI Taxonomy" id="8855"/>
    <lineage>
        <taxon>Eukaryota</taxon>
        <taxon>Metazoa</taxon>
        <taxon>Chordata</taxon>
        <taxon>Craniata</taxon>
        <taxon>Vertebrata</taxon>
        <taxon>Euteleostomi</taxon>
        <taxon>Archelosauria</taxon>
        <taxon>Archosauria</taxon>
        <taxon>Dinosauria</taxon>
        <taxon>Saurischia</taxon>
        <taxon>Theropoda</taxon>
        <taxon>Coelurosauria</taxon>
        <taxon>Aves</taxon>
        <taxon>Neognathae</taxon>
        <taxon>Galloanserae</taxon>
        <taxon>Anseriformes</taxon>
        <taxon>Anatidae</taxon>
        <taxon>Anatinae</taxon>
        <taxon>Cairina</taxon>
    </lineage>
</organism>
<evidence type="ECO:0000256" key="16">
    <source>
        <dbReference type="ARBA" id="ARBA00073229"/>
    </source>
</evidence>
<keyword evidence="9" id="KW-0809">Transit peptide</keyword>
<evidence type="ECO:0000256" key="12">
    <source>
        <dbReference type="ARBA" id="ARBA00023146"/>
    </source>
</evidence>
<evidence type="ECO:0000256" key="15">
    <source>
        <dbReference type="ARBA" id="ARBA00060211"/>
    </source>
</evidence>
<dbReference type="PANTHER" id="PTHR11538:SF41">
    <property type="entry name" value="PHENYLALANINE--TRNA LIGASE, MITOCHONDRIAL"/>
    <property type="match status" value="1"/>
</dbReference>
<evidence type="ECO:0000313" key="18">
    <source>
        <dbReference type="Ensembl" id="ENSCMMP00000009848.1"/>
    </source>
</evidence>
<accession>A0A8C3BRW1</accession>
<keyword evidence="19" id="KW-1185">Reference proteome</keyword>
<dbReference type="InterPro" id="IPR036690">
    <property type="entry name" value="Fdx_antiC-bd_sf"/>
</dbReference>
<dbReference type="GO" id="GO:0005524">
    <property type="term" value="F:ATP binding"/>
    <property type="evidence" value="ECO:0007669"/>
    <property type="project" value="UniProtKB-KW"/>
</dbReference>
<dbReference type="GO" id="GO:0005759">
    <property type="term" value="C:mitochondrial matrix"/>
    <property type="evidence" value="ECO:0007669"/>
    <property type="project" value="UniProtKB-SubCell"/>
</dbReference>
<dbReference type="InterPro" id="IPR005121">
    <property type="entry name" value="Fdx_antiC-bd"/>
</dbReference>
<keyword evidence="12" id="KW-0030">Aminoacyl-tRNA synthetase</keyword>
<keyword evidence="10" id="KW-0007">Acetylation</keyword>
<keyword evidence="7" id="KW-0067">ATP-binding</keyword>
<evidence type="ECO:0000256" key="2">
    <source>
        <dbReference type="ARBA" id="ARBA00008226"/>
    </source>
</evidence>
<evidence type="ECO:0000256" key="3">
    <source>
        <dbReference type="ARBA" id="ARBA00011245"/>
    </source>
</evidence>
<dbReference type="EC" id="6.1.1.20" evidence="4"/>
<evidence type="ECO:0000256" key="11">
    <source>
        <dbReference type="ARBA" id="ARBA00023128"/>
    </source>
</evidence>
<evidence type="ECO:0000256" key="6">
    <source>
        <dbReference type="ARBA" id="ARBA00022741"/>
    </source>
</evidence>
<evidence type="ECO:0000313" key="19">
    <source>
        <dbReference type="Proteomes" id="UP000694556"/>
    </source>
</evidence>
<comment type="subunit">
    <text evidence="3">Monomer.</text>
</comment>
<evidence type="ECO:0000259" key="17">
    <source>
        <dbReference type="PROSITE" id="PS51447"/>
    </source>
</evidence>
<dbReference type="Gene3D" id="3.30.70.380">
    <property type="entry name" value="Ferrodoxin-fold anticodon-binding domain"/>
    <property type="match status" value="1"/>
</dbReference>
<comment type="similarity">
    <text evidence="2">Belongs to the class-II aminoacyl-tRNA synthetase family.</text>
</comment>
<keyword evidence="5" id="KW-0436">Ligase</keyword>
<protein>
    <recommendedName>
        <fullName evidence="16">Phenylalanine--tRNA ligase, mitochondrial</fullName>
        <ecNumber evidence="4">6.1.1.20</ecNumber>
    </recommendedName>
    <alternativeName>
        <fullName evidence="13">Phenylalanyl-tRNA synthetase</fullName>
    </alternativeName>
</protein>
<evidence type="ECO:0000256" key="7">
    <source>
        <dbReference type="ARBA" id="ARBA00022840"/>
    </source>
</evidence>
<evidence type="ECO:0000256" key="13">
    <source>
        <dbReference type="ARBA" id="ARBA00031194"/>
    </source>
</evidence>
<dbReference type="GO" id="GO:0006432">
    <property type="term" value="P:phenylalanyl-tRNA aminoacylation"/>
    <property type="evidence" value="ECO:0007669"/>
    <property type="project" value="TreeGrafter"/>
</dbReference>
<feature type="domain" description="FDX-ACB" evidence="17">
    <location>
        <begin position="413"/>
        <end position="505"/>
    </location>
</feature>
<name>A0A8C3BRW1_CAIMO</name>
<keyword evidence="6" id="KW-0547">Nucleotide-binding</keyword>
<evidence type="ECO:0000256" key="8">
    <source>
        <dbReference type="ARBA" id="ARBA00022917"/>
    </source>
</evidence>
<evidence type="ECO:0000256" key="9">
    <source>
        <dbReference type="ARBA" id="ARBA00022946"/>
    </source>
</evidence>